<evidence type="ECO:0000259" key="1">
    <source>
        <dbReference type="Pfam" id="PF00561"/>
    </source>
</evidence>
<dbReference type="OrthoDB" id="252464at2"/>
<feature type="domain" description="AB hydrolase-1" evidence="1">
    <location>
        <begin position="12"/>
        <end position="242"/>
    </location>
</feature>
<name>A0A517XXN5_9BACT</name>
<keyword evidence="2" id="KW-0378">Hydrolase</keyword>
<dbReference type="AlphaFoldDB" id="A0A517XXN5"/>
<dbReference type="Proteomes" id="UP000319576">
    <property type="component" value="Chromosome"/>
</dbReference>
<dbReference type="Pfam" id="PF00561">
    <property type="entry name" value="Abhydrolase_1"/>
    <property type="match status" value="1"/>
</dbReference>
<dbReference type="GO" id="GO:0047570">
    <property type="term" value="F:3-oxoadipate enol-lactonase activity"/>
    <property type="evidence" value="ECO:0007669"/>
    <property type="project" value="UniProtKB-EC"/>
</dbReference>
<dbReference type="RefSeq" id="WP_145241813.1">
    <property type="nucleotide sequence ID" value="NZ_CP036273.1"/>
</dbReference>
<dbReference type="PRINTS" id="PR00412">
    <property type="entry name" value="EPOXHYDRLASE"/>
</dbReference>
<sequence length="265" mass="27198">MSLAYTDTAAGPTLVLLHAFPLDRQMWRPQLAALAGTARVIAPDLPGFGKSPLPPEGWTVDSAADDVAALLDTLGQSGRVVVGGLSMGGYVAMAFARRYPERLAGLILADTRAEPDDDTAKANREKLIVTAKSQGAAPVVDAMLPKLLGEETRAKRPGVADAVRAMGAKQAGEGVAAALAALRDRPDAGPGLDGLTAPLLVLVGEHDAVTPPTLAAAMAGRVYGSELVTVSGAGHLSNLENPDEFNAAVARFLAERTPAVKPATA</sequence>
<gene>
    <name evidence="2" type="primary">catD_1</name>
    <name evidence="2" type="ORF">ETAA1_42180</name>
</gene>
<organism evidence="2 3">
    <name type="scientific">Urbifossiella limnaea</name>
    <dbReference type="NCBI Taxonomy" id="2528023"/>
    <lineage>
        <taxon>Bacteria</taxon>
        <taxon>Pseudomonadati</taxon>
        <taxon>Planctomycetota</taxon>
        <taxon>Planctomycetia</taxon>
        <taxon>Gemmatales</taxon>
        <taxon>Gemmataceae</taxon>
        <taxon>Urbifossiella</taxon>
    </lineage>
</organism>
<dbReference type="KEGG" id="uli:ETAA1_42180"/>
<dbReference type="InterPro" id="IPR029058">
    <property type="entry name" value="AB_hydrolase_fold"/>
</dbReference>
<dbReference type="InterPro" id="IPR000639">
    <property type="entry name" value="Epox_hydrolase-like"/>
</dbReference>
<reference evidence="2 3" key="1">
    <citation type="submission" date="2019-02" db="EMBL/GenBank/DDBJ databases">
        <title>Deep-cultivation of Planctomycetes and their phenomic and genomic characterization uncovers novel biology.</title>
        <authorList>
            <person name="Wiegand S."/>
            <person name="Jogler M."/>
            <person name="Boedeker C."/>
            <person name="Pinto D."/>
            <person name="Vollmers J."/>
            <person name="Rivas-Marin E."/>
            <person name="Kohn T."/>
            <person name="Peeters S.H."/>
            <person name="Heuer A."/>
            <person name="Rast P."/>
            <person name="Oberbeckmann S."/>
            <person name="Bunk B."/>
            <person name="Jeske O."/>
            <person name="Meyerdierks A."/>
            <person name="Storesund J.E."/>
            <person name="Kallscheuer N."/>
            <person name="Luecker S."/>
            <person name="Lage O.M."/>
            <person name="Pohl T."/>
            <person name="Merkel B.J."/>
            <person name="Hornburger P."/>
            <person name="Mueller R.-W."/>
            <person name="Bruemmer F."/>
            <person name="Labrenz M."/>
            <person name="Spormann A.M."/>
            <person name="Op den Camp H."/>
            <person name="Overmann J."/>
            <person name="Amann R."/>
            <person name="Jetten M.S.M."/>
            <person name="Mascher T."/>
            <person name="Medema M.H."/>
            <person name="Devos D.P."/>
            <person name="Kaster A.-K."/>
            <person name="Ovreas L."/>
            <person name="Rohde M."/>
            <person name="Galperin M.Y."/>
            <person name="Jogler C."/>
        </authorList>
    </citation>
    <scope>NUCLEOTIDE SEQUENCE [LARGE SCALE GENOMIC DNA]</scope>
    <source>
        <strain evidence="2 3">ETA_A1</strain>
    </source>
</reference>
<proteinExistence type="predicted"/>
<dbReference type="SUPFAM" id="SSF53474">
    <property type="entry name" value="alpha/beta-Hydrolases"/>
    <property type="match status" value="1"/>
</dbReference>
<keyword evidence="3" id="KW-1185">Reference proteome</keyword>
<protein>
    <submittedName>
        <fullName evidence="2">3-oxoadipate enol-lactonase 2</fullName>
        <ecNumber evidence="2">3.1.1.24</ecNumber>
    </submittedName>
</protein>
<dbReference type="InterPro" id="IPR000073">
    <property type="entry name" value="AB_hydrolase_1"/>
</dbReference>
<dbReference type="InterPro" id="IPR050266">
    <property type="entry name" value="AB_hydrolase_sf"/>
</dbReference>
<evidence type="ECO:0000313" key="2">
    <source>
        <dbReference type="EMBL" id="QDU22241.1"/>
    </source>
</evidence>
<dbReference type="PRINTS" id="PR00111">
    <property type="entry name" value="ABHYDROLASE"/>
</dbReference>
<dbReference type="EC" id="3.1.1.24" evidence="2"/>
<evidence type="ECO:0000313" key="3">
    <source>
        <dbReference type="Proteomes" id="UP000319576"/>
    </source>
</evidence>
<accession>A0A517XXN5</accession>
<dbReference type="PANTHER" id="PTHR43798">
    <property type="entry name" value="MONOACYLGLYCEROL LIPASE"/>
    <property type="match status" value="1"/>
</dbReference>
<dbReference type="Gene3D" id="3.40.50.1820">
    <property type="entry name" value="alpha/beta hydrolase"/>
    <property type="match status" value="1"/>
</dbReference>
<dbReference type="EMBL" id="CP036273">
    <property type="protein sequence ID" value="QDU22241.1"/>
    <property type="molecule type" value="Genomic_DNA"/>
</dbReference>